<dbReference type="InterPro" id="IPR051275">
    <property type="entry name" value="Cell_adhesion_signaling"/>
</dbReference>
<evidence type="ECO:0000256" key="4">
    <source>
        <dbReference type="ARBA" id="ARBA00023180"/>
    </source>
</evidence>
<evidence type="ECO:0000256" key="2">
    <source>
        <dbReference type="ARBA" id="ARBA00023136"/>
    </source>
</evidence>
<evidence type="ECO:0000313" key="9">
    <source>
        <dbReference type="EMBL" id="WAR17728.1"/>
    </source>
</evidence>
<dbReference type="EMBL" id="CP111021">
    <property type="protein sequence ID" value="WAR17728.1"/>
    <property type="molecule type" value="Genomic_DNA"/>
</dbReference>
<name>A0ABY7F6C3_MYAAR</name>
<evidence type="ECO:0000256" key="5">
    <source>
        <dbReference type="ARBA" id="ARBA00023319"/>
    </source>
</evidence>
<feature type="non-terminal residue" evidence="9">
    <location>
        <position position="312"/>
    </location>
</feature>
<dbReference type="Proteomes" id="UP001164746">
    <property type="component" value="Chromosome 10"/>
</dbReference>
<dbReference type="InterPro" id="IPR036179">
    <property type="entry name" value="Ig-like_dom_sf"/>
</dbReference>
<feature type="compositionally biased region" description="Polar residues" evidence="6">
    <location>
        <begin position="262"/>
        <end position="275"/>
    </location>
</feature>
<dbReference type="PANTHER" id="PTHR11640">
    <property type="entry name" value="NEPHRIN"/>
    <property type="match status" value="1"/>
</dbReference>
<evidence type="ECO:0000313" key="10">
    <source>
        <dbReference type="Proteomes" id="UP001164746"/>
    </source>
</evidence>
<dbReference type="PANTHER" id="PTHR11640:SF31">
    <property type="entry name" value="IRREGULAR CHIASM C-ROUGHEST PROTEIN-RELATED"/>
    <property type="match status" value="1"/>
</dbReference>
<dbReference type="InterPro" id="IPR013162">
    <property type="entry name" value="CD80_C2-set"/>
</dbReference>
<dbReference type="InterPro" id="IPR013783">
    <property type="entry name" value="Ig-like_fold"/>
</dbReference>
<feature type="domain" description="Ig-like" evidence="8">
    <location>
        <begin position="105"/>
        <end position="200"/>
    </location>
</feature>
<dbReference type="Pfam" id="PF08205">
    <property type="entry name" value="C2-set_2"/>
    <property type="match status" value="1"/>
</dbReference>
<evidence type="ECO:0000256" key="3">
    <source>
        <dbReference type="ARBA" id="ARBA00023157"/>
    </source>
</evidence>
<evidence type="ECO:0000256" key="7">
    <source>
        <dbReference type="SAM" id="Phobius"/>
    </source>
</evidence>
<keyword evidence="7" id="KW-0812">Transmembrane</keyword>
<feature type="compositionally biased region" description="Basic and acidic residues" evidence="6">
    <location>
        <begin position="252"/>
        <end position="261"/>
    </location>
</feature>
<keyword evidence="7" id="KW-1133">Transmembrane helix</keyword>
<evidence type="ECO:0000256" key="6">
    <source>
        <dbReference type="SAM" id="MobiDB-lite"/>
    </source>
</evidence>
<keyword evidence="10" id="KW-1185">Reference proteome</keyword>
<comment type="subcellular location">
    <subcellularLocation>
        <location evidence="1">Membrane</location>
        <topology evidence="1">Single-pass type I membrane protein</topology>
    </subcellularLocation>
</comment>
<evidence type="ECO:0000259" key="8">
    <source>
        <dbReference type="PROSITE" id="PS50835"/>
    </source>
</evidence>
<dbReference type="SUPFAM" id="SSF48726">
    <property type="entry name" value="Immunoglobulin"/>
    <property type="match status" value="2"/>
</dbReference>
<dbReference type="InterPro" id="IPR007110">
    <property type="entry name" value="Ig-like_dom"/>
</dbReference>
<reference evidence="9" key="1">
    <citation type="submission" date="2022-11" db="EMBL/GenBank/DDBJ databases">
        <title>Centuries of genome instability and evolution in soft-shell clam transmissible cancer (bioRxiv).</title>
        <authorList>
            <person name="Hart S.F.M."/>
            <person name="Yonemitsu M.A."/>
            <person name="Giersch R.M."/>
            <person name="Beal B.F."/>
            <person name="Arriagada G."/>
            <person name="Davis B.W."/>
            <person name="Ostrander E.A."/>
            <person name="Goff S.P."/>
            <person name="Metzger M.J."/>
        </authorList>
    </citation>
    <scope>NUCLEOTIDE SEQUENCE</scope>
    <source>
        <strain evidence="9">MELC-2E11</strain>
        <tissue evidence="9">Siphon/mantle</tissue>
    </source>
</reference>
<organism evidence="9 10">
    <name type="scientific">Mya arenaria</name>
    <name type="common">Soft-shell clam</name>
    <dbReference type="NCBI Taxonomy" id="6604"/>
    <lineage>
        <taxon>Eukaryota</taxon>
        <taxon>Metazoa</taxon>
        <taxon>Spiralia</taxon>
        <taxon>Lophotrochozoa</taxon>
        <taxon>Mollusca</taxon>
        <taxon>Bivalvia</taxon>
        <taxon>Autobranchia</taxon>
        <taxon>Heteroconchia</taxon>
        <taxon>Euheterodonta</taxon>
        <taxon>Imparidentia</taxon>
        <taxon>Neoheterodontei</taxon>
        <taxon>Myida</taxon>
        <taxon>Myoidea</taxon>
        <taxon>Myidae</taxon>
        <taxon>Mya</taxon>
    </lineage>
</organism>
<protein>
    <recommendedName>
        <fullName evidence="8">Ig-like domain-containing protein</fullName>
    </recommendedName>
</protein>
<keyword evidence="5" id="KW-0393">Immunoglobulin domain</keyword>
<keyword evidence="4" id="KW-0325">Glycoprotein</keyword>
<keyword evidence="2 7" id="KW-0472">Membrane</keyword>
<dbReference type="Gene3D" id="2.60.40.10">
    <property type="entry name" value="Immunoglobulins"/>
    <property type="match status" value="2"/>
</dbReference>
<feature type="transmembrane region" description="Helical" evidence="7">
    <location>
        <begin position="220"/>
        <end position="243"/>
    </location>
</feature>
<sequence length="312" mass="34675">PISNISLFTEKQLVTVSVKVSALVQCLCHGGIPAGQITWFYDKGTPDDVSDDVILTETKNETITQLDNTVTTQSYVAIKAVTALIGTSLYCKATNDNVHWHIILPSFVEVTHPRTQFVTAYEDKIVYFECVTSPGYPASSITWYKLTNGSEVITSADASLTTEMKDRTIVTRSWVSLSFSISDDWTFVYCTANNSAETLTSRNRAAVHVHQITDSTLAKVAIGLSSITRTALVFFILGCFIFMKLRSSKANPRENAHDSEHVNQANDQGNDNPSCRVNFKASAENSSYSMLQMYQTTTLREPYEPLQMARDF</sequence>
<accession>A0ABY7F6C3</accession>
<dbReference type="PROSITE" id="PS50835">
    <property type="entry name" value="IG_LIKE"/>
    <property type="match status" value="1"/>
</dbReference>
<gene>
    <name evidence="9" type="ORF">MAR_032322</name>
</gene>
<feature type="region of interest" description="Disordered" evidence="6">
    <location>
        <begin position="252"/>
        <end position="276"/>
    </location>
</feature>
<proteinExistence type="predicted"/>
<evidence type="ECO:0000256" key="1">
    <source>
        <dbReference type="ARBA" id="ARBA00004479"/>
    </source>
</evidence>
<keyword evidence="3" id="KW-1015">Disulfide bond</keyword>